<protein>
    <submittedName>
        <fullName evidence="1">Uncharacterized protein</fullName>
    </submittedName>
</protein>
<proteinExistence type="predicted"/>
<name>A0A6M3LVE8_9ZZZZ</name>
<evidence type="ECO:0000313" key="1">
    <source>
        <dbReference type="EMBL" id="QJA99360.1"/>
    </source>
</evidence>
<dbReference type="EMBL" id="MT143809">
    <property type="protein sequence ID" value="QJB02823.1"/>
    <property type="molecule type" value="Genomic_DNA"/>
</dbReference>
<gene>
    <name evidence="1" type="ORF">MM171A01128_0014</name>
    <name evidence="2" type="ORF">MM171B01055_0010</name>
</gene>
<organism evidence="1">
    <name type="scientific">viral metagenome</name>
    <dbReference type="NCBI Taxonomy" id="1070528"/>
    <lineage>
        <taxon>unclassified sequences</taxon>
        <taxon>metagenomes</taxon>
        <taxon>organismal metagenomes</taxon>
    </lineage>
</organism>
<evidence type="ECO:0000313" key="2">
    <source>
        <dbReference type="EMBL" id="QJB02823.1"/>
    </source>
</evidence>
<reference evidence="1" key="1">
    <citation type="submission" date="2020-03" db="EMBL/GenBank/DDBJ databases">
        <title>The deep terrestrial virosphere.</title>
        <authorList>
            <person name="Holmfeldt K."/>
            <person name="Nilsson E."/>
            <person name="Simone D."/>
            <person name="Lopez-Fernandez M."/>
            <person name="Wu X."/>
            <person name="de Brujin I."/>
            <person name="Lundin D."/>
            <person name="Andersson A."/>
            <person name="Bertilsson S."/>
            <person name="Dopson M."/>
        </authorList>
    </citation>
    <scope>NUCLEOTIDE SEQUENCE</scope>
    <source>
        <strain evidence="1">MM171A01128</strain>
        <strain evidence="2">MM171B01055</strain>
    </source>
</reference>
<accession>A0A6M3LVE8</accession>
<dbReference type="EMBL" id="MT143645">
    <property type="protein sequence ID" value="QJA99360.1"/>
    <property type="molecule type" value="Genomic_DNA"/>
</dbReference>
<dbReference type="AlphaFoldDB" id="A0A6M3LVE8"/>
<sequence>MMIGRIGKIGQTRQQEIKEGKNAITYPPLYVVFDEIYSYTEADSSYTQTTSLFNNSSDGDELMWVGEDDIIPDDDLAEYKKDNPDEDIKQLKVGHHDRFITVCFTRQAAEDFIKRERHNLNNPRIWVAFIPWRNFELREIGVMFGDEN</sequence>